<dbReference type="Pfam" id="PF00581">
    <property type="entry name" value="Rhodanese"/>
    <property type="match status" value="2"/>
</dbReference>
<dbReference type="AlphaFoldDB" id="A0A4R6LPD0"/>
<reference evidence="3 4" key="1">
    <citation type="submission" date="2019-03" db="EMBL/GenBank/DDBJ databases">
        <title>Subsurface microbial communities from deep shales in Ohio and West Virginia, USA.</title>
        <authorList>
            <person name="Wrighton K."/>
        </authorList>
    </citation>
    <scope>NUCLEOTIDE SEQUENCE [LARGE SCALE GENOMIC DNA]</scope>
    <source>
        <strain evidence="3 4">MA284_T2</strain>
    </source>
</reference>
<feature type="domain" description="Rhodanese" evidence="2">
    <location>
        <begin position="205"/>
        <end position="300"/>
    </location>
</feature>
<dbReference type="SMART" id="SM00450">
    <property type="entry name" value="RHOD"/>
    <property type="match status" value="2"/>
</dbReference>
<feature type="signal peptide" evidence="1">
    <location>
        <begin position="1"/>
        <end position="26"/>
    </location>
</feature>
<name>A0A4R6LPD0_9FIRM</name>
<organism evidence="3 4">
    <name type="scientific">Halanaerobium saccharolyticum</name>
    <dbReference type="NCBI Taxonomy" id="43595"/>
    <lineage>
        <taxon>Bacteria</taxon>
        <taxon>Bacillati</taxon>
        <taxon>Bacillota</taxon>
        <taxon>Clostridia</taxon>
        <taxon>Halanaerobiales</taxon>
        <taxon>Halanaerobiaceae</taxon>
        <taxon>Halanaerobium</taxon>
    </lineage>
</organism>
<dbReference type="InterPro" id="IPR036873">
    <property type="entry name" value="Rhodanese-like_dom_sf"/>
</dbReference>
<protein>
    <submittedName>
        <fullName evidence="3">Rhodanese-related sulfurtransferase</fullName>
    </submittedName>
</protein>
<keyword evidence="1" id="KW-0732">Signal</keyword>
<dbReference type="PANTHER" id="PTHR43031">
    <property type="entry name" value="FAD-DEPENDENT OXIDOREDUCTASE"/>
    <property type="match status" value="1"/>
</dbReference>
<comment type="caution">
    <text evidence="3">The sequence shown here is derived from an EMBL/GenBank/DDBJ whole genome shotgun (WGS) entry which is preliminary data.</text>
</comment>
<keyword evidence="3" id="KW-0808">Transferase</keyword>
<dbReference type="CDD" id="cd00158">
    <property type="entry name" value="RHOD"/>
    <property type="match status" value="2"/>
</dbReference>
<proteinExistence type="predicted"/>
<dbReference type="OrthoDB" id="9800872at2"/>
<evidence type="ECO:0000313" key="3">
    <source>
        <dbReference type="EMBL" id="TDO89261.1"/>
    </source>
</evidence>
<feature type="chain" id="PRO_5020438421" evidence="1">
    <location>
        <begin position="27"/>
        <end position="300"/>
    </location>
</feature>
<evidence type="ECO:0000313" key="4">
    <source>
        <dbReference type="Proteomes" id="UP000295064"/>
    </source>
</evidence>
<dbReference type="SUPFAM" id="SSF52821">
    <property type="entry name" value="Rhodanese/Cell cycle control phosphatase"/>
    <property type="match status" value="2"/>
</dbReference>
<dbReference type="EMBL" id="SNWX01000012">
    <property type="protein sequence ID" value="TDO89261.1"/>
    <property type="molecule type" value="Genomic_DNA"/>
</dbReference>
<dbReference type="InterPro" id="IPR050229">
    <property type="entry name" value="GlpE_sulfurtransferase"/>
</dbReference>
<evidence type="ECO:0000256" key="1">
    <source>
        <dbReference type="SAM" id="SignalP"/>
    </source>
</evidence>
<accession>A0A4R6LPD0</accession>
<gene>
    <name evidence="3" type="ORF">DFR79_11213</name>
</gene>
<dbReference type="InterPro" id="IPR001763">
    <property type="entry name" value="Rhodanese-like_dom"/>
</dbReference>
<sequence>MRKRRILLSMALVVMALLVVSTSAFAVTDAVEDAVNDYFANLPSDNAMIGQEAFVEKVKAGEDLFVLDIRQPDVYNEGHIKGAVNIPWGPEAIPAALDKLPGDETIYVYCYTAQTANQTVALLNFAGFEAKSVKFGWNLGIARVDGYEEAVETEANELTGTTDYEINADIKAAIEDYYAGLADVSDTMYKNYKISEDMLKMALDSDADMMVVSIRQPGDFAEGHIEGAVNIPWGAGMEQYFGQLPQDQKLVVYCYTGQTAGQAVAGLRMLGYDAVSLNGGMGTPANEPYGWSNKGYEVVQ</sequence>
<feature type="domain" description="Rhodanese" evidence="2">
    <location>
        <begin position="60"/>
        <end position="149"/>
    </location>
</feature>
<evidence type="ECO:0000259" key="2">
    <source>
        <dbReference type="PROSITE" id="PS50206"/>
    </source>
</evidence>
<dbReference type="Proteomes" id="UP000295064">
    <property type="component" value="Unassembled WGS sequence"/>
</dbReference>
<dbReference type="PROSITE" id="PS50206">
    <property type="entry name" value="RHODANESE_3"/>
    <property type="match status" value="2"/>
</dbReference>
<dbReference type="GO" id="GO:0016740">
    <property type="term" value="F:transferase activity"/>
    <property type="evidence" value="ECO:0007669"/>
    <property type="project" value="UniProtKB-KW"/>
</dbReference>
<dbReference type="Gene3D" id="3.40.250.10">
    <property type="entry name" value="Rhodanese-like domain"/>
    <property type="match status" value="2"/>
</dbReference>
<dbReference type="RefSeq" id="WP_133515085.1">
    <property type="nucleotide sequence ID" value="NZ_SNWX01000012.1"/>
</dbReference>
<dbReference type="PANTHER" id="PTHR43031:SF16">
    <property type="entry name" value="OXIDOREDUCTASE"/>
    <property type="match status" value="1"/>
</dbReference>